<feature type="region of interest" description="Disordered" evidence="1">
    <location>
        <begin position="12"/>
        <end position="40"/>
    </location>
</feature>
<evidence type="ECO:0000313" key="3">
    <source>
        <dbReference type="Proteomes" id="UP001595583"/>
    </source>
</evidence>
<feature type="region of interest" description="Disordered" evidence="1">
    <location>
        <begin position="118"/>
        <end position="141"/>
    </location>
</feature>
<dbReference type="InterPro" id="IPR007251">
    <property type="entry name" value="Iron_permease_Fet4"/>
</dbReference>
<dbReference type="RefSeq" id="WP_378217326.1">
    <property type="nucleotide sequence ID" value="NZ_JBHRTK010000001.1"/>
</dbReference>
<comment type="caution">
    <text evidence="2">The sequence shown here is derived from an EMBL/GenBank/DDBJ whole genome shotgun (WGS) entry which is preliminary data.</text>
</comment>
<gene>
    <name evidence="2" type="ORF">ACFOHJ_00235</name>
</gene>
<evidence type="ECO:0000313" key="2">
    <source>
        <dbReference type="EMBL" id="MFC3204646.1"/>
    </source>
</evidence>
<reference evidence="3" key="1">
    <citation type="journal article" date="2019" name="Int. J. Syst. Evol. Microbiol.">
        <title>The Global Catalogue of Microorganisms (GCM) 10K type strain sequencing project: providing services to taxonomists for standard genome sequencing and annotation.</title>
        <authorList>
            <consortium name="The Broad Institute Genomics Platform"/>
            <consortium name="The Broad Institute Genome Sequencing Center for Infectious Disease"/>
            <person name="Wu L."/>
            <person name="Ma J."/>
        </authorList>
    </citation>
    <scope>NUCLEOTIDE SEQUENCE [LARGE SCALE GENOMIC DNA]</scope>
    <source>
        <strain evidence="3">KCTC 52165</strain>
    </source>
</reference>
<dbReference type="EMBL" id="JBHRTK010000001">
    <property type="protein sequence ID" value="MFC3204646.1"/>
    <property type="molecule type" value="Genomic_DNA"/>
</dbReference>
<sequence>MPSLALACQLEDPSVRGSRNPKLSEPTRPSPDDRKRGSGAVGVLTKIGTLTARPWSFLILLAYAGAWLIVDRHSLNWHGAATLATWAMTLFIQRSEHRDTLALQAKLDELLRASGSARNELTKIDEQEPEEIERHRDAERR</sequence>
<dbReference type="Proteomes" id="UP001595583">
    <property type="component" value="Unassembled WGS sequence"/>
</dbReference>
<accession>A0ABV7K3T0</accession>
<proteinExistence type="predicted"/>
<protein>
    <submittedName>
        <fullName evidence="2">Low affinity iron permease family protein</fullName>
    </submittedName>
</protein>
<feature type="compositionally biased region" description="Basic and acidic residues" evidence="1">
    <location>
        <begin position="120"/>
        <end position="141"/>
    </location>
</feature>
<evidence type="ECO:0000256" key="1">
    <source>
        <dbReference type="SAM" id="MobiDB-lite"/>
    </source>
</evidence>
<dbReference type="Pfam" id="PF04120">
    <property type="entry name" value="Iron_permease"/>
    <property type="match status" value="1"/>
</dbReference>
<name>A0ABV7K3T0_9HYPH</name>
<keyword evidence="3" id="KW-1185">Reference proteome</keyword>
<organism evidence="2 3">
    <name type="scientific">Aquamicrobium soli</name>
    <dbReference type="NCBI Taxonomy" id="1811518"/>
    <lineage>
        <taxon>Bacteria</taxon>
        <taxon>Pseudomonadati</taxon>
        <taxon>Pseudomonadota</taxon>
        <taxon>Alphaproteobacteria</taxon>
        <taxon>Hyphomicrobiales</taxon>
        <taxon>Phyllobacteriaceae</taxon>
        <taxon>Aquamicrobium</taxon>
    </lineage>
</organism>